<reference evidence="2 3" key="1">
    <citation type="journal article" date="2020" name="J Geophys Res Biogeosci">
        <title>Magnetotaxis as an Adaptation to Enable Bacterial Shuttling of Microbial Sulfur and Sulfur Cycling Across Aquatic Oxic#Anoxic Interfaces.</title>
        <authorList>
            <person name="Li J."/>
            <person name="Liu P."/>
            <person name="Wang J."/>
            <person name="Roberts A.P."/>
            <person name="Pan Y."/>
        </authorList>
    </citation>
    <scope>NUCLEOTIDE SEQUENCE [LARGE SCALE GENOMIC DNA]</scope>
    <source>
        <strain evidence="2 3">MYR-1_YQ</strain>
    </source>
</reference>
<dbReference type="EMBL" id="JABXWD010000347">
    <property type="protein sequence ID" value="MBV6342802.1"/>
    <property type="molecule type" value="Genomic_DNA"/>
</dbReference>
<dbReference type="Proteomes" id="UP001196980">
    <property type="component" value="Unassembled WGS sequence"/>
</dbReference>
<protein>
    <submittedName>
        <fullName evidence="2">STAS-like domain-containing protein</fullName>
    </submittedName>
</protein>
<dbReference type="Pfam" id="PF14213">
    <property type="entry name" value="DUF4325"/>
    <property type="match status" value="1"/>
</dbReference>
<comment type="caution">
    <text evidence="2">The sequence shown here is derived from an EMBL/GenBank/DDBJ whole genome shotgun (WGS) entry which is preliminary data.</text>
</comment>
<dbReference type="InterPro" id="IPR025474">
    <property type="entry name" value="DUF4325"/>
</dbReference>
<keyword evidence="3" id="KW-1185">Reference proteome</keyword>
<proteinExistence type="predicted"/>
<name>A0ABS6S2E8_9BACT</name>
<evidence type="ECO:0000313" key="2">
    <source>
        <dbReference type="EMBL" id="MBV6342802.1"/>
    </source>
</evidence>
<evidence type="ECO:0000313" key="3">
    <source>
        <dbReference type="Proteomes" id="UP001196980"/>
    </source>
</evidence>
<dbReference type="RefSeq" id="WP_218253415.1">
    <property type="nucleotide sequence ID" value="NZ_JABXWD010000347.1"/>
</dbReference>
<evidence type="ECO:0000259" key="1">
    <source>
        <dbReference type="Pfam" id="PF14213"/>
    </source>
</evidence>
<accession>A0ABS6S2E8</accession>
<sequence>MKIDIYKEIGEICITMQDGQKIFDQIHPILLAGNTVELNFENVNLFASLFFNASIGRLLEDIKSEDLNRLVKITNINSIGRTAFRRSIENAREYYGNKKRRDAVDEVLLQQAEEL</sequence>
<gene>
    <name evidence="2" type="ORF">HWQ67_14540</name>
</gene>
<feature type="domain" description="DUF4325" evidence="1">
    <location>
        <begin position="18"/>
        <end position="78"/>
    </location>
</feature>
<organism evidence="2 3">
    <name type="scientific">Candidatus Magnetobacterium casense</name>
    <dbReference type="NCBI Taxonomy" id="1455061"/>
    <lineage>
        <taxon>Bacteria</taxon>
        <taxon>Pseudomonadati</taxon>
        <taxon>Nitrospirota</taxon>
        <taxon>Thermodesulfovibrionia</taxon>
        <taxon>Thermodesulfovibrionales</taxon>
        <taxon>Candidatus Magnetobacteriaceae</taxon>
        <taxon>Candidatus Magnetobacterium</taxon>
    </lineage>
</organism>